<comment type="caution">
    <text evidence="1">The sequence shown here is derived from an EMBL/GenBank/DDBJ whole genome shotgun (WGS) entry which is preliminary data.</text>
</comment>
<reference evidence="1" key="1">
    <citation type="submission" date="2018-05" db="EMBL/GenBank/DDBJ databases">
        <title>Draft genome of Mucuna pruriens seed.</title>
        <authorList>
            <person name="Nnadi N.E."/>
            <person name="Vos R."/>
            <person name="Hasami M.H."/>
            <person name="Devisetty U.K."/>
            <person name="Aguiy J.C."/>
        </authorList>
    </citation>
    <scope>NUCLEOTIDE SEQUENCE [LARGE SCALE GENOMIC DNA]</scope>
    <source>
        <strain evidence="1">JCA_2017</strain>
    </source>
</reference>
<dbReference type="EMBL" id="QJKJ01000712">
    <property type="protein sequence ID" value="RDY11082.1"/>
    <property type="molecule type" value="Genomic_DNA"/>
</dbReference>
<evidence type="ECO:0000313" key="1">
    <source>
        <dbReference type="EMBL" id="RDY11082.1"/>
    </source>
</evidence>
<accession>A0A371I7R4</accession>
<organism evidence="1 2">
    <name type="scientific">Mucuna pruriens</name>
    <name type="common">Velvet bean</name>
    <name type="synonym">Dolichos pruriens</name>
    <dbReference type="NCBI Taxonomy" id="157652"/>
    <lineage>
        <taxon>Eukaryota</taxon>
        <taxon>Viridiplantae</taxon>
        <taxon>Streptophyta</taxon>
        <taxon>Embryophyta</taxon>
        <taxon>Tracheophyta</taxon>
        <taxon>Spermatophyta</taxon>
        <taxon>Magnoliopsida</taxon>
        <taxon>eudicotyledons</taxon>
        <taxon>Gunneridae</taxon>
        <taxon>Pentapetalae</taxon>
        <taxon>rosids</taxon>
        <taxon>fabids</taxon>
        <taxon>Fabales</taxon>
        <taxon>Fabaceae</taxon>
        <taxon>Papilionoideae</taxon>
        <taxon>50 kb inversion clade</taxon>
        <taxon>NPAAA clade</taxon>
        <taxon>indigoferoid/millettioid clade</taxon>
        <taxon>Phaseoleae</taxon>
        <taxon>Mucuna</taxon>
    </lineage>
</organism>
<sequence length="87" mass="9961">MSAKKYNVLFIHLNGKKHFNSKYLSKGKICGVMLMATPLHGDNTNTIQIATNSVYLERMKHIKVDCHSIQEVYDSRVLSLPHVLNIY</sequence>
<dbReference type="AlphaFoldDB" id="A0A371I7R4"/>
<gene>
    <name evidence="1" type="ORF">CR513_04310</name>
</gene>
<evidence type="ECO:0000313" key="2">
    <source>
        <dbReference type="Proteomes" id="UP000257109"/>
    </source>
</evidence>
<protein>
    <recommendedName>
        <fullName evidence="3">Copia protein</fullName>
    </recommendedName>
</protein>
<feature type="non-terminal residue" evidence="1">
    <location>
        <position position="87"/>
    </location>
</feature>
<evidence type="ECO:0008006" key="3">
    <source>
        <dbReference type="Google" id="ProtNLM"/>
    </source>
</evidence>
<keyword evidence="2" id="KW-1185">Reference proteome</keyword>
<dbReference type="Proteomes" id="UP000257109">
    <property type="component" value="Unassembled WGS sequence"/>
</dbReference>
<proteinExistence type="predicted"/>
<name>A0A371I7R4_MUCPR</name>